<accession>A0A0L0H3Z8</accession>
<reference evidence="6 7" key="1">
    <citation type="submission" date="2009-08" db="EMBL/GenBank/DDBJ databases">
        <title>The Genome Sequence of Spizellomyces punctatus strain DAOM BR117.</title>
        <authorList>
            <consortium name="The Broad Institute Genome Sequencing Platform"/>
            <person name="Russ C."/>
            <person name="Cuomo C."/>
            <person name="Shea T."/>
            <person name="Young S.K."/>
            <person name="Zeng Q."/>
            <person name="Koehrsen M."/>
            <person name="Haas B."/>
            <person name="Borodovsky M."/>
            <person name="Guigo R."/>
            <person name="Alvarado L."/>
            <person name="Berlin A."/>
            <person name="Bochicchio J."/>
            <person name="Borenstein D."/>
            <person name="Chapman S."/>
            <person name="Chen Z."/>
            <person name="Engels R."/>
            <person name="Freedman E."/>
            <person name="Gellesch M."/>
            <person name="Goldberg J."/>
            <person name="Griggs A."/>
            <person name="Gujja S."/>
            <person name="Heiman D."/>
            <person name="Hepburn T."/>
            <person name="Howarth C."/>
            <person name="Jen D."/>
            <person name="Larson L."/>
            <person name="Lewis B."/>
            <person name="Mehta T."/>
            <person name="Park D."/>
            <person name="Pearson M."/>
            <person name="Roberts A."/>
            <person name="Saif S."/>
            <person name="Shenoy N."/>
            <person name="Sisk P."/>
            <person name="Stolte C."/>
            <person name="Sykes S."/>
            <person name="Thomson T."/>
            <person name="Walk T."/>
            <person name="White J."/>
            <person name="Yandava C."/>
            <person name="Burger G."/>
            <person name="Gray M.W."/>
            <person name="Holland P.W.H."/>
            <person name="King N."/>
            <person name="Lang F.B.F."/>
            <person name="Roger A.J."/>
            <person name="Ruiz-Trillo I."/>
            <person name="Lander E."/>
            <person name="Nusbaum C."/>
        </authorList>
    </citation>
    <scope>NUCLEOTIDE SEQUENCE [LARGE SCALE GENOMIC DNA]</scope>
    <source>
        <strain evidence="6 7">DAOM BR117</strain>
    </source>
</reference>
<dbReference type="InterPro" id="IPR058543">
    <property type="entry name" value="Beta-prop_RSE1/DDB1/CPSF1_2nd"/>
</dbReference>
<feature type="domain" description="RSE1/DDB1/CPSF1 C-terminal" evidence="3">
    <location>
        <begin position="846"/>
        <end position="1223"/>
    </location>
</feature>
<dbReference type="EMBL" id="KQ257473">
    <property type="protein sequence ID" value="KNC95927.1"/>
    <property type="molecule type" value="Genomic_DNA"/>
</dbReference>
<dbReference type="InterPro" id="IPR036322">
    <property type="entry name" value="WD40_repeat_dom_sf"/>
</dbReference>
<dbReference type="InterPro" id="IPR050358">
    <property type="entry name" value="RSE1/DDB1/CFT1"/>
</dbReference>
<dbReference type="Pfam" id="PF23726">
    <property type="entry name" value="Beta-prop_RSE1_2nd"/>
    <property type="match status" value="1"/>
</dbReference>
<dbReference type="Proteomes" id="UP000053201">
    <property type="component" value="Unassembled WGS sequence"/>
</dbReference>
<evidence type="ECO:0000259" key="3">
    <source>
        <dbReference type="Pfam" id="PF03178"/>
    </source>
</evidence>
<evidence type="ECO:0008006" key="8">
    <source>
        <dbReference type="Google" id="ProtNLM"/>
    </source>
</evidence>
<comment type="subcellular location">
    <subcellularLocation>
        <location evidence="1">Nucleus</location>
    </subcellularLocation>
</comment>
<dbReference type="OrthoDB" id="20774at2759"/>
<dbReference type="InterPro" id="IPR015943">
    <property type="entry name" value="WD40/YVTN_repeat-like_dom_sf"/>
</dbReference>
<sequence length="1273" mass="141091">MALSQSDHPSPSTCVYIRQPVKSCVVRQALPCTIGGATNGTSVSSTRQEVVLVKDNVLELMIFDAMHDPVSLRSVAEQHVFGQIKDVKLLKLPRRANNLQSVHMETDEDVSVDCLACLSDSGYLTFVSFQYDVREDALIPDYSSGRFVRVSEVSIAPPGLDYKDLGHTLAVDPLSRAIAVTAFEGILRVWPVSNAAATIVSNEECATLHEEGILWQIAFLYPPENESDLVQFVVAKNIDGNLTIVVYEYRRNQPLEEMKRWAPHVITQDVVPLHMFALSEIPGSFILITDGDMHFVRAADDRLEVLELPPLRSSSERPERQVVVAASISPARDCLSAEKQSLRQSLHQTLYLATEQKHLFRMQVTAEPMAVTYQYLTETKTSARALAVLHSDAHVEYNALFGDFCDGEIMTVDANMVITTEMPIRNWAPVLDFNLADLHREGHDTIVLTSGAGAHGSVREIRNGIGVTVHASERDTIHGANGLWSLKRRVEDDSDAFLVLSFVHETRIMSLEGAELEDVGTENHGFDTTVSTIKAASLNYPGLYVQIHPEAVKVAELGSGKDIGGKWMAPPGDNIALGAVSDDLVVVCLARTNTIVLLQVTMDEDRKEVRFNEMGQRKLDTTPSCLYCPSSAVQRLCREKSTGPLFMVGTFEPSLLILSLCEATPLAQLHKHTLVATMTSESISIPHSFAVLMSNSGIRLLAGLRDGKIAAFRWTWQEGRPPILTSPDMLRVGFFPVELVSHPQEDHVIAFTDRAWKVFLSGNEIGMTGISFPRVLHATPFAYAGVSDGYMVIAKQTMHFIELDEDKRANMRSLNIGEAPRRILFDAVTRKVLVATTVRHGGEVGSELRVMDPMSGRCYLKESLQTDEKIYALKVWNVKEGKRYICVGTWGYRATTSSEAQGRVLVYNLKAYEKREKPACPQESRKPVMYKMKQLGEMILDGPVQSICPFLGSYLLAAAGDTFYQLKIDAHTRKLVIRAQLPLRWPIQCIDVHGTRVIVGGQKESVSFYSYNVQTKTFEFLKSDRYGRPTAACLAIDDTTAVATDKCGNIVGFSAGDYTGLERTLDTTFSFHLGEAVMRLQLGSIVQQAITEEDPNRTKDEKSTLSHWYSSEGFLRGGWGPPADSVAAIATSSEAGHTGGDRRKHMDGFAGPRVIYGCSLLGSLFAILKITAELYERLIVLQEVMAVHEKTRPLLGNDHARYRSESLQIKFRGSIDGELLSQFPSLDAETKTDIVKQWNDGWTVVRPLAAELRGNVTVEDLARLIKMLDEQCF</sequence>
<dbReference type="Gene3D" id="2.130.10.10">
    <property type="entry name" value="YVTN repeat-like/Quinoprotein amine dehydrogenase"/>
    <property type="match status" value="3"/>
</dbReference>
<dbReference type="eggNOG" id="KOG1898">
    <property type="taxonomic scope" value="Eukaryota"/>
</dbReference>
<dbReference type="InterPro" id="IPR018846">
    <property type="entry name" value="Beta-prop_RSE1/DDB1/CPSF1_1st"/>
</dbReference>
<keyword evidence="7" id="KW-1185">Reference proteome</keyword>
<protein>
    <recommendedName>
        <fullName evidence="8">DNA damage-binding protein 1</fullName>
    </recommendedName>
</protein>
<dbReference type="GeneID" id="27691826"/>
<dbReference type="GO" id="GO:0005634">
    <property type="term" value="C:nucleus"/>
    <property type="evidence" value="ECO:0007669"/>
    <property type="project" value="UniProtKB-SubCell"/>
</dbReference>
<evidence type="ECO:0000313" key="7">
    <source>
        <dbReference type="Proteomes" id="UP000053201"/>
    </source>
</evidence>
<evidence type="ECO:0000313" key="6">
    <source>
        <dbReference type="EMBL" id="KNC95927.1"/>
    </source>
</evidence>
<evidence type="ECO:0000259" key="4">
    <source>
        <dbReference type="Pfam" id="PF10433"/>
    </source>
</evidence>
<name>A0A0L0H3Z8_SPIPD</name>
<dbReference type="Pfam" id="PF03178">
    <property type="entry name" value="CPSF_A"/>
    <property type="match status" value="1"/>
</dbReference>
<dbReference type="VEuPathDB" id="FungiDB:SPPG_08681"/>
<evidence type="ECO:0000259" key="5">
    <source>
        <dbReference type="Pfam" id="PF23726"/>
    </source>
</evidence>
<evidence type="ECO:0000256" key="2">
    <source>
        <dbReference type="ARBA" id="ARBA00023242"/>
    </source>
</evidence>
<dbReference type="OMA" id="HQDFLMR"/>
<dbReference type="RefSeq" id="XP_016603967.1">
    <property type="nucleotide sequence ID" value="XM_016756834.1"/>
</dbReference>
<keyword evidence="2" id="KW-0539">Nucleus</keyword>
<dbReference type="PANTHER" id="PTHR10644">
    <property type="entry name" value="DNA REPAIR/RNA PROCESSING CPSF FAMILY"/>
    <property type="match status" value="1"/>
</dbReference>
<dbReference type="AlphaFoldDB" id="A0A0L0H3Z8"/>
<organism evidence="6 7">
    <name type="scientific">Spizellomyces punctatus (strain DAOM BR117)</name>
    <dbReference type="NCBI Taxonomy" id="645134"/>
    <lineage>
        <taxon>Eukaryota</taxon>
        <taxon>Fungi</taxon>
        <taxon>Fungi incertae sedis</taxon>
        <taxon>Chytridiomycota</taxon>
        <taxon>Chytridiomycota incertae sedis</taxon>
        <taxon>Chytridiomycetes</taxon>
        <taxon>Spizellomycetales</taxon>
        <taxon>Spizellomycetaceae</taxon>
        <taxon>Spizellomyces</taxon>
    </lineage>
</organism>
<dbReference type="InParanoid" id="A0A0L0H3Z8"/>
<dbReference type="InterPro" id="IPR004871">
    <property type="entry name" value="RSE1/DDB1/CPSF1_C"/>
</dbReference>
<proteinExistence type="predicted"/>
<dbReference type="SUPFAM" id="SSF50978">
    <property type="entry name" value="WD40 repeat-like"/>
    <property type="match status" value="1"/>
</dbReference>
<gene>
    <name evidence="6" type="ORF">SPPG_08681</name>
</gene>
<dbReference type="GO" id="GO:0003676">
    <property type="term" value="F:nucleic acid binding"/>
    <property type="evidence" value="ECO:0007669"/>
    <property type="project" value="InterPro"/>
</dbReference>
<feature type="domain" description="RSE1/DDB1/CPSF1 second beta-propeller" evidence="5">
    <location>
        <begin position="476"/>
        <end position="802"/>
    </location>
</feature>
<evidence type="ECO:0000256" key="1">
    <source>
        <dbReference type="ARBA" id="ARBA00004123"/>
    </source>
</evidence>
<dbReference type="Pfam" id="PF10433">
    <property type="entry name" value="Beta-prop_RSE1_1st"/>
    <property type="match status" value="1"/>
</dbReference>
<feature type="domain" description="RSE1/DDB1/CPSF1 first beta-propeller" evidence="4">
    <location>
        <begin position="43"/>
        <end position="391"/>
    </location>
</feature>
<dbReference type="STRING" id="645134.A0A0L0H3Z8"/>